<name>A0A486XKU9_9GAMM</name>
<gene>
    <name evidence="4" type="ORF">BAL341_954</name>
</gene>
<feature type="DNA-binding region" description="H-T-H motif" evidence="2">
    <location>
        <begin position="34"/>
        <end position="53"/>
    </location>
</feature>
<dbReference type="AlphaFoldDB" id="A0A486XKU9"/>
<dbReference type="PRINTS" id="PR00455">
    <property type="entry name" value="HTHTETR"/>
</dbReference>
<accession>A0A486XKU9</accession>
<evidence type="ECO:0000256" key="1">
    <source>
        <dbReference type="ARBA" id="ARBA00023125"/>
    </source>
</evidence>
<dbReference type="Pfam" id="PF17929">
    <property type="entry name" value="TetR_C_34"/>
    <property type="match status" value="1"/>
</dbReference>
<evidence type="ECO:0000256" key="2">
    <source>
        <dbReference type="PROSITE-ProRule" id="PRU00335"/>
    </source>
</evidence>
<dbReference type="GO" id="GO:0003677">
    <property type="term" value="F:DNA binding"/>
    <property type="evidence" value="ECO:0007669"/>
    <property type="project" value="UniProtKB-UniRule"/>
</dbReference>
<keyword evidence="1 2" id="KW-0238">DNA-binding</keyword>
<feature type="domain" description="HTH tetR-type" evidence="3">
    <location>
        <begin position="12"/>
        <end position="71"/>
    </location>
</feature>
<protein>
    <submittedName>
        <fullName evidence="4">Transcriptional regulator, TetR family</fullName>
    </submittedName>
</protein>
<reference evidence="4" key="1">
    <citation type="submission" date="2019-04" db="EMBL/GenBank/DDBJ databases">
        <authorList>
            <person name="Brambilla D."/>
        </authorList>
    </citation>
    <scope>NUCLEOTIDE SEQUENCE</scope>
    <source>
        <strain evidence="4">BAL1</strain>
    </source>
</reference>
<dbReference type="Pfam" id="PF00440">
    <property type="entry name" value="TetR_N"/>
    <property type="match status" value="1"/>
</dbReference>
<dbReference type="SUPFAM" id="SSF46689">
    <property type="entry name" value="Homeodomain-like"/>
    <property type="match status" value="1"/>
</dbReference>
<dbReference type="InterPro" id="IPR009057">
    <property type="entry name" value="Homeodomain-like_sf"/>
</dbReference>
<proteinExistence type="predicted"/>
<dbReference type="Gene3D" id="1.10.357.10">
    <property type="entry name" value="Tetracycline Repressor, domain 2"/>
    <property type="match status" value="1"/>
</dbReference>
<dbReference type="InterPro" id="IPR041483">
    <property type="entry name" value="TetR_C_34"/>
</dbReference>
<evidence type="ECO:0000259" key="3">
    <source>
        <dbReference type="PROSITE" id="PS50977"/>
    </source>
</evidence>
<dbReference type="PROSITE" id="PS50977">
    <property type="entry name" value="HTH_TETR_2"/>
    <property type="match status" value="1"/>
</dbReference>
<organism evidence="4">
    <name type="scientific">Rheinheimera sp. BAL341</name>
    <dbReference type="NCBI Taxonomy" id="1708203"/>
    <lineage>
        <taxon>Bacteria</taxon>
        <taxon>Pseudomonadati</taxon>
        <taxon>Pseudomonadota</taxon>
        <taxon>Gammaproteobacteria</taxon>
        <taxon>Chromatiales</taxon>
        <taxon>Chromatiaceae</taxon>
        <taxon>Rheinheimera</taxon>
    </lineage>
</organism>
<evidence type="ECO:0000313" key="4">
    <source>
        <dbReference type="EMBL" id="VHO02709.1"/>
    </source>
</evidence>
<sequence>MKQNAISAQAKAQRRQDFLVAARQLFVQQQCLPAVADIAIATGLAKGTVYRYFQSKEQIFLALLSEDFSRLFCQLDGVIAELPQPLATAAAPFANAYLKALQQSDSLLPLLALLNAVLEQNLPQPELLAFKQQLAQALDGLGAQLAVRFPELTAARASQLLLHSYALTLGLYQSTRMPAAVMLLVQQAGLASLQRDFATELSAAICNLWQGAATGA</sequence>
<dbReference type="InterPro" id="IPR001647">
    <property type="entry name" value="HTH_TetR"/>
</dbReference>
<dbReference type="EMBL" id="CAAJGR010000073">
    <property type="protein sequence ID" value="VHO02709.1"/>
    <property type="molecule type" value="Genomic_DNA"/>
</dbReference>